<name>A0ACB5U1W9_CANBO</name>
<dbReference type="EMBL" id="BSXV01004055">
    <property type="protein sequence ID" value="GME99620.1"/>
    <property type="molecule type" value="Genomic_DNA"/>
</dbReference>
<reference evidence="1" key="1">
    <citation type="submission" date="2023-04" db="EMBL/GenBank/DDBJ databases">
        <title>Candida boidinii NBRC 1967.</title>
        <authorList>
            <person name="Ichikawa N."/>
            <person name="Sato H."/>
            <person name="Tonouchi N."/>
        </authorList>
    </citation>
    <scope>NUCLEOTIDE SEQUENCE</scope>
    <source>
        <strain evidence="1">NBRC 1967</strain>
    </source>
</reference>
<sequence>MPKIGKFARREIVYRLENGEIGNKIVQVKLSELEEWDRHHNTNEDGVAISHEISLSSANSTSSGIESVHELDPRFEKDLSESAKA</sequence>
<gene>
    <name evidence="1" type="ORF">Cboi01_000534100</name>
</gene>
<proteinExistence type="predicted"/>
<accession>A0ACB5U1W9</accession>
<evidence type="ECO:0000313" key="2">
    <source>
        <dbReference type="Proteomes" id="UP001165101"/>
    </source>
</evidence>
<organism evidence="1 2">
    <name type="scientific">Candida boidinii</name>
    <name type="common">Yeast</name>
    <dbReference type="NCBI Taxonomy" id="5477"/>
    <lineage>
        <taxon>Eukaryota</taxon>
        <taxon>Fungi</taxon>
        <taxon>Dikarya</taxon>
        <taxon>Ascomycota</taxon>
        <taxon>Saccharomycotina</taxon>
        <taxon>Pichiomycetes</taxon>
        <taxon>Pichiales</taxon>
        <taxon>Pichiaceae</taxon>
        <taxon>Ogataea</taxon>
        <taxon>Ogataea/Candida clade</taxon>
    </lineage>
</organism>
<dbReference type="Proteomes" id="UP001165101">
    <property type="component" value="Unassembled WGS sequence"/>
</dbReference>
<keyword evidence="2" id="KW-1185">Reference proteome</keyword>
<comment type="caution">
    <text evidence="1">The sequence shown here is derived from an EMBL/GenBank/DDBJ whole genome shotgun (WGS) entry which is preliminary data.</text>
</comment>
<protein>
    <submittedName>
        <fullName evidence="1">Unnamed protein product</fullName>
    </submittedName>
</protein>
<evidence type="ECO:0000313" key="1">
    <source>
        <dbReference type="EMBL" id="GME99620.1"/>
    </source>
</evidence>